<protein>
    <submittedName>
        <fullName evidence="2">Uncharacterized protein</fullName>
    </submittedName>
</protein>
<organism evidence="2 3">
    <name type="scientific">Rhodopirellula baltica WH47</name>
    <dbReference type="NCBI Taxonomy" id="991778"/>
    <lineage>
        <taxon>Bacteria</taxon>
        <taxon>Pseudomonadati</taxon>
        <taxon>Planctomycetota</taxon>
        <taxon>Planctomycetia</taxon>
        <taxon>Pirellulales</taxon>
        <taxon>Pirellulaceae</taxon>
        <taxon>Rhodopirellula</taxon>
    </lineage>
</organism>
<dbReference type="PATRIC" id="fig|991778.3.peg.4826"/>
<keyword evidence="1" id="KW-0812">Transmembrane</keyword>
<evidence type="ECO:0000256" key="1">
    <source>
        <dbReference type="SAM" id="Phobius"/>
    </source>
</evidence>
<name>F2AXV2_RHOBT</name>
<evidence type="ECO:0000313" key="3">
    <source>
        <dbReference type="Proteomes" id="UP000006222"/>
    </source>
</evidence>
<feature type="transmembrane region" description="Helical" evidence="1">
    <location>
        <begin position="52"/>
        <end position="71"/>
    </location>
</feature>
<proteinExistence type="predicted"/>
<gene>
    <name evidence="2" type="ORF">RBWH47_02447</name>
</gene>
<feature type="transmembrane region" description="Helical" evidence="1">
    <location>
        <begin position="24"/>
        <end position="46"/>
    </location>
</feature>
<keyword evidence="1" id="KW-0472">Membrane</keyword>
<reference evidence="2 3" key="1">
    <citation type="journal article" date="2013" name="Mar. Genomics">
        <title>Expression of sulfatases in Rhodopirellula baltica and the diversity of sulfatases in the genus Rhodopirellula.</title>
        <authorList>
            <person name="Wegner C.E."/>
            <person name="Richter-Heitmann T."/>
            <person name="Klindworth A."/>
            <person name="Klockow C."/>
            <person name="Richter M."/>
            <person name="Achstetter T."/>
            <person name="Glockner F.O."/>
            <person name="Harder J."/>
        </authorList>
    </citation>
    <scope>NUCLEOTIDE SEQUENCE [LARGE SCALE GENOMIC DNA]</scope>
    <source>
        <strain evidence="2 3">WH47</strain>
    </source>
</reference>
<accession>F2AXV2</accession>
<comment type="caution">
    <text evidence="2">The sequence shown here is derived from an EMBL/GenBank/DDBJ whole genome shotgun (WGS) entry which is preliminary data.</text>
</comment>
<dbReference type="AlphaFoldDB" id="F2AXV2"/>
<evidence type="ECO:0000313" key="2">
    <source>
        <dbReference type="EMBL" id="EGF25508.1"/>
    </source>
</evidence>
<sequence length="92" mass="10425">MDEIMSSDPDQDIRSRLYSAQRQFDLATILVATAAYALLFASLQLIRYPAGFAVFAAAFIAMIAFSQAFFSREKDLVSHQRWQERPSLSSRT</sequence>
<keyword evidence="1" id="KW-1133">Transmembrane helix</keyword>
<dbReference type="EMBL" id="AFAR01000224">
    <property type="protein sequence ID" value="EGF25508.1"/>
    <property type="molecule type" value="Genomic_DNA"/>
</dbReference>
<dbReference type="Proteomes" id="UP000006222">
    <property type="component" value="Unassembled WGS sequence"/>
</dbReference>